<protein>
    <recommendedName>
        <fullName evidence="2">histidine kinase</fullName>
        <ecNumber evidence="2">2.7.13.3</ecNumber>
    </recommendedName>
</protein>
<evidence type="ECO:0000256" key="1">
    <source>
        <dbReference type="ARBA" id="ARBA00000085"/>
    </source>
</evidence>
<evidence type="ECO:0000256" key="2">
    <source>
        <dbReference type="ARBA" id="ARBA00012438"/>
    </source>
</evidence>
<dbReference type="InterPro" id="IPR011712">
    <property type="entry name" value="Sig_transdc_His_kin_sub3_dim/P"/>
</dbReference>
<evidence type="ECO:0000313" key="13">
    <source>
        <dbReference type="Proteomes" id="UP001601059"/>
    </source>
</evidence>
<keyword evidence="8" id="KW-0902">Two-component regulatory system</keyword>
<keyword evidence="13" id="KW-1185">Reference proteome</keyword>
<evidence type="ECO:0000256" key="4">
    <source>
        <dbReference type="ARBA" id="ARBA00022679"/>
    </source>
</evidence>
<dbReference type="SMART" id="SM00387">
    <property type="entry name" value="HATPase_c"/>
    <property type="match status" value="1"/>
</dbReference>
<evidence type="ECO:0000259" key="11">
    <source>
        <dbReference type="PROSITE" id="PS50109"/>
    </source>
</evidence>
<reference evidence="12 13" key="1">
    <citation type="submission" date="2024-08" db="EMBL/GenBank/DDBJ databases">
        <title>Two novel Cytobacillus novel species.</title>
        <authorList>
            <person name="Liu G."/>
        </authorList>
    </citation>
    <scope>NUCLEOTIDE SEQUENCE [LARGE SCALE GENOMIC DNA]</scope>
    <source>
        <strain evidence="12 13">FJAT-54145</strain>
    </source>
</reference>
<dbReference type="PANTHER" id="PTHR24421">
    <property type="entry name" value="NITRATE/NITRITE SENSOR PROTEIN NARX-RELATED"/>
    <property type="match status" value="1"/>
</dbReference>
<keyword evidence="9" id="KW-0175">Coiled coil</keyword>
<name>A0ABW6KHH0_9BACI</name>
<dbReference type="Proteomes" id="UP001601059">
    <property type="component" value="Unassembled WGS sequence"/>
</dbReference>
<evidence type="ECO:0000256" key="10">
    <source>
        <dbReference type="SAM" id="Phobius"/>
    </source>
</evidence>
<feature type="transmembrane region" description="Helical" evidence="10">
    <location>
        <begin position="134"/>
        <end position="152"/>
    </location>
</feature>
<feature type="transmembrane region" description="Helical" evidence="10">
    <location>
        <begin position="110"/>
        <end position="128"/>
    </location>
</feature>
<accession>A0ABW6KHH0</accession>
<dbReference type="InterPro" id="IPR003594">
    <property type="entry name" value="HATPase_dom"/>
</dbReference>
<dbReference type="PROSITE" id="PS50109">
    <property type="entry name" value="HIS_KIN"/>
    <property type="match status" value="1"/>
</dbReference>
<dbReference type="InterPro" id="IPR036890">
    <property type="entry name" value="HATPase_C_sf"/>
</dbReference>
<evidence type="ECO:0000256" key="7">
    <source>
        <dbReference type="ARBA" id="ARBA00022840"/>
    </source>
</evidence>
<gene>
    <name evidence="12" type="ORF">ACFYKX_16910</name>
</gene>
<keyword evidence="10" id="KW-0472">Membrane</keyword>
<keyword evidence="10" id="KW-0812">Transmembrane</keyword>
<dbReference type="CDD" id="cd16917">
    <property type="entry name" value="HATPase_UhpB-NarQ-NarX-like"/>
    <property type="match status" value="1"/>
</dbReference>
<dbReference type="Gene3D" id="3.30.565.10">
    <property type="entry name" value="Histidine kinase-like ATPase, C-terminal domain"/>
    <property type="match status" value="1"/>
</dbReference>
<dbReference type="InterPro" id="IPR005467">
    <property type="entry name" value="His_kinase_dom"/>
</dbReference>
<dbReference type="Gene3D" id="1.20.5.1930">
    <property type="match status" value="1"/>
</dbReference>
<evidence type="ECO:0000313" key="12">
    <source>
        <dbReference type="EMBL" id="MFE8702278.1"/>
    </source>
</evidence>
<evidence type="ECO:0000256" key="8">
    <source>
        <dbReference type="ARBA" id="ARBA00023012"/>
    </source>
</evidence>
<dbReference type="EC" id="2.7.13.3" evidence="2"/>
<keyword evidence="4" id="KW-0808">Transferase</keyword>
<dbReference type="RefSeq" id="WP_389362247.1">
    <property type="nucleotide sequence ID" value="NZ_JBIACK010000009.1"/>
</dbReference>
<evidence type="ECO:0000256" key="3">
    <source>
        <dbReference type="ARBA" id="ARBA00022553"/>
    </source>
</evidence>
<proteinExistence type="predicted"/>
<dbReference type="Pfam" id="PF07730">
    <property type="entry name" value="HisKA_3"/>
    <property type="match status" value="1"/>
</dbReference>
<organism evidence="12 13">
    <name type="scientific">Cytobacillus spartinae</name>
    <dbReference type="NCBI Taxonomy" id="3299023"/>
    <lineage>
        <taxon>Bacteria</taxon>
        <taxon>Bacillati</taxon>
        <taxon>Bacillota</taxon>
        <taxon>Bacilli</taxon>
        <taxon>Bacillales</taxon>
        <taxon>Bacillaceae</taxon>
        <taxon>Cytobacillus</taxon>
    </lineage>
</organism>
<feature type="coiled-coil region" evidence="9">
    <location>
        <begin position="165"/>
        <end position="195"/>
    </location>
</feature>
<comment type="catalytic activity">
    <reaction evidence="1">
        <text>ATP + protein L-histidine = ADP + protein N-phospho-L-histidine.</text>
        <dbReference type="EC" id="2.7.13.3"/>
    </reaction>
</comment>
<keyword evidence="7" id="KW-0067">ATP-binding</keyword>
<dbReference type="InterPro" id="IPR050482">
    <property type="entry name" value="Sensor_HK_TwoCompSys"/>
</dbReference>
<keyword evidence="3" id="KW-0597">Phosphoprotein</keyword>
<evidence type="ECO:0000256" key="9">
    <source>
        <dbReference type="SAM" id="Coils"/>
    </source>
</evidence>
<evidence type="ECO:0000256" key="5">
    <source>
        <dbReference type="ARBA" id="ARBA00022741"/>
    </source>
</evidence>
<comment type="caution">
    <text evidence="12">The sequence shown here is derived from an EMBL/GenBank/DDBJ whole genome shotgun (WGS) entry which is preliminary data.</text>
</comment>
<dbReference type="PANTHER" id="PTHR24421:SF10">
    <property type="entry name" value="NITRATE_NITRITE SENSOR PROTEIN NARQ"/>
    <property type="match status" value="1"/>
</dbReference>
<dbReference type="Pfam" id="PF02518">
    <property type="entry name" value="HATPase_c"/>
    <property type="match status" value="1"/>
</dbReference>
<dbReference type="GO" id="GO:0016301">
    <property type="term" value="F:kinase activity"/>
    <property type="evidence" value="ECO:0007669"/>
    <property type="project" value="UniProtKB-KW"/>
</dbReference>
<dbReference type="SUPFAM" id="SSF55874">
    <property type="entry name" value="ATPase domain of HSP90 chaperone/DNA topoisomerase II/histidine kinase"/>
    <property type="match status" value="1"/>
</dbReference>
<keyword evidence="5" id="KW-0547">Nucleotide-binding</keyword>
<keyword evidence="6 12" id="KW-0418">Kinase</keyword>
<feature type="transmembrane region" description="Helical" evidence="10">
    <location>
        <begin position="7"/>
        <end position="29"/>
    </location>
</feature>
<feature type="transmembrane region" description="Helical" evidence="10">
    <location>
        <begin position="65"/>
        <end position="81"/>
    </location>
</feature>
<feature type="transmembrane region" description="Helical" evidence="10">
    <location>
        <begin position="41"/>
        <end position="58"/>
    </location>
</feature>
<sequence>MKIKWSWVDYVLAIFRIAFLFQCIVYVIATPEDVGGRTEVLVLWILISMLVPHIFWRPGTVHKEWFIITELLLSSSLYFYFTFYLQLQTQASFLIMPALVTGHLATKKTVILVPVTLFALSLCMFWHDTAVMDYLTQFFLVIMMYGFGFSFNKMLSTQQKIRTLLAENENKNKLIETQNRALEQYSKKIEEFTLQTERNRLAGELHDTIGHTLTSVIVGMDAVNLLMDRDPNKAKEKLALLRNVTASGLDNFRQQIHEIAVDEQELSLSSVLEHIKVEFAEYTSTEVSWNVQGNEYKVSKHAKLVLSRCLQESLTNAKRHGEATEMKVNLEFKSNEIILTISDNGKGSEKVSFGFGLKGMRDRLSTLQGDLQVHTELGIGTTVTCYVPVREMSHGEN</sequence>
<evidence type="ECO:0000256" key="6">
    <source>
        <dbReference type="ARBA" id="ARBA00022777"/>
    </source>
</evidence>
<feature type="domain" description="Histidine kinase" evidence="11">
    <location>
        <begin position="208"/>
        <end position="391"/>
    </location>
</feature>
<dbReference type="EMBL" id="JBIACK010000009">
    <property type="protein sequence ID" value="MFE8702278.1"/>
    <property type="molecule type" value="Genomic_DNA"/>
</dbReference>
<keyword evidence="10" id="KW-1133">Transmembrane helix</keyword>